<dbReference type="InterPro" id="IPR019987">
    <property type="entry name" value="GTP-bd_ribosome_bio_YsxC"/>
</dbReference>
<dbReference type="GO" id="GO:0000917">
    <property type="term" value="P:division septum assembly"/>
    <property type="evidence" value="ECO:0007669"/>
    <property type="project" value="UniProtKB-KW"/>
</dbReference>
<dbReference type="PANTHER" id="PTHR11649">
    <property type="entry name" value="MSS1/TRME-RELATED GTP-BINDING PROTEIN"/>
    <property type="match status" value="1"/>
</dbReference>
<evidence type="ECO:0000256" key="9">
    <source>
        <dbReference type="ARBA" id="ARBA00023306"/>
    </source>
</evidence>
<dbReference type="InterPro" id="IPR027417">
    <property type="entry name" value="P-loop_NTPase"/>
</dbReference>
<dbReference type="RefSeq" id="WP_066533367.1">
    <property type="nucleotide sequence ID" value="NZ_CP021422.1"/>
</dbReference>
<dbReference type="CDD" id="cd01876">
    <property type="entry name" value="YihA_EngB"/>
    <property type="match status" value="1"/>
</dbReference>
<evidence type="ECO:0000256" key="6">
    <source>
        <dbReference type="ARBA" id="ARBA00022842"/>
    </source>
</evidence>
<keyword evidence="8 10" id="KW-0717">Septation</keyword>
<dbReference type="EMBL" id="CP021422">
    <property type="protein sequence ID" value="ASB40782.1"/>
    <property type="molecule type" value="Genomic_DNA"/>
</dbReference>
<dbReference type="NCBIfam" id="TIGR03598">
    <property type="entry name" value="GTPase_YsxC"/>
    <property type="match status" value="1"/>
</dbReference>
<keyword evidence="4" id="KW-0479">Metal-binding</keyword>
<sequence>MNFQNAEFEMAAGTAGQLPKATLPEIAFSGRSNVGKSSLLNRLVNRKALARTSATPGKTATINFYRLPACRFVDLPGYGYARVSKSEKNRWAELVNGYFTQERRLSLVLQLVDMRHKPTADDLQMIDFLQAGGYPFAIVCTKSDKLNKSETMAQTKLFTELFSGRGIAFYPFSAVKGSGLDEVKALIERSIEG</sequence>
<dbReference type="InterPro" id="IPR030393">
    <property type="entry name" value="G_ENGB_dom"/>
</dbReference>
<dbReference type="SUPFAM" id="SSF52540">
    <property type="entry name" value="P-loop containing nucleoside triphosphate hydrolases"/>
    <property type="match status" value="1"/>
</dbReference>
<comment type="function">
    <text evidence="10">Necessary for normal cell division and for the maintenance of normal septation.</text>
</comment>
<name>A0A1Z2XQR4_9FIRM</name>
<reference evidence="12" key="1">
    <citation type="journal article" date="2017" name="Genome Announc.">
        <title>High-Quality Whole-Genome Sequences of the Oligo-Mouse-Microbiota Bacterial Community.</title>
        <authorList>
            <person name="Garzetti D."/>
            <person name="Brugiroux S."/>
            <person name="Bunk B."/>
            <person name="Pukall R."/>
            <person name="McCoy K.D."/>
            <person name="Macpherson A.J."/>
            <person name="Stecher B."/>
        </authorList>
    </citation>
    <scope>NUCLEOTIDE SEQUENCE</scope>
    <source>
        <strain evidence="12">KB18</strain>
    </source>
</reference>
<evidence type="ECO:0000256" key="4">
    <source>
        <dbReference type="ARBA" id="ARBA00022723"/>
    </source>
</evidence>
<evidence type="ECO:0000256" key="5">
    <source>
        <dbReference type="ARBA" id="ARBA00022741"/>
    </source>
</evidence>
<evidence type="ECO:0000256" key="10">
    <source>
        <dbReference type="HAMAP-Rule" id="MF_00321"/>
    </source>
</evidence>
<dbReference type="AlphaFoldDB" id="A0A1Z2XQR4"/>
<evidence type="ECO:0000313" key="12">
    <source>
        <dbReference type="EMBL" id="ASB40782.1"/>
    </source>
</evidence>
<evidence type="ECO:0000256" key="2">
    <source>
        <dbReference type="ARBA" id="ARBA00009638"/>
    </source>
</evidence>
<protein>
    <recommendedName>
        <fullName evidence="10">Probable GTP-binding protein EngB</fullName>
    </recommendedName>
</protein>
<evidence type="ECO:0000256" key="1">
    <source>
        <dbReference type="ARBA" id="ARBA00001946"/>
    </source>
</evidence>
<evidence type="ECO:0000313" key="14">
    <source>
        <dbReference type="Proteomes" id="UP000196710"/>
    </source>
</evidence>
<evidence type="ECO:0000256" key="3">
    <source>
        <dbReference type="ARBA" id="ARBA00022618"/>
    </source>
</evidence>
<organism evidence="13 15">
    <name type="scientific">Acutalibacter muris</name>
    <dbReference type="NCBI Taxonomy" id="1796620"/>
    <lineage>
        <taxon>Bacteria</taxon>
        <taxon>Bacillati</taxon>
        <taxon>Bacillota</taxon>
        <taxon>Clostridia</taxon>
        <taxon>Eubacteriales</taxon>
        <taxon>Acutalibacteraceae</taxon>
        <taxon>Acutalibacter</taxon>
    </lineage>
</organism>
<feature type="domain" description="EngB-type G" evidence="11">
    <location>
        <begin position="22"/>
        <end position="193"/>
    </location>
</feature>
<dbReference type="EMBL" id="CP065321">
    <property type="protein sequence ID" value="QQR30063.1"/>
    <property type="molecule type" value="Genomic_DNA"/>
</dbReference>
<proteinExistence type="inferred from homology"/>
<dbReference type="InterPro" id="IPR006073">
    <property type="entry name" value="GTP-bd"/>
</dbReference>
<dbReference type="HAMAP" id="MF_00321">
    <property type="entry name" value="GTPase_EngB"/>
    <property type="match status" value="1"/>
</dbReference>
<dbReference type="GO" id="GO:0005829">
    <property type="term" value="C:cytosol"/>
    <property type="evidence" value="ECO:0007669"/>
    <property type="project" value="TreeGrafter"/>
</dbReference>
<dbReference type="PANTHER" id="PTHR11649:SF13">
    <property type="entry name" value="ENGB-TYPE G DOMAIN-CONTAINING PROTEIN"/>
    <property type="match status" value="1"/>
</dbReference>
<evidence type="ECO:0000259" key="11">
    <source>
        <dbReference type="PROSITE" id="PS51706"/>
    </source>
</evidence>
<dbReference type="PROSITE" id="PS51706">
    <property type="entry name" value="G_ENGB"/>
    <property type="match status" value="1"/>
</dbReference>
<comment type="cofactor">
    <cofactor evidence="1">
        <name>Mg(2+)</name>
        <dbReference type="ChEBI" id="CHEBI:18420"/>
    </cofactor>
</comment>
<dbReference type="Gene3D" id="3.40.50.300">
    <property type="entry name" value="P-loop containing nucleotide triphosphate hydrolases"/>
    <property type="match status" value="1"/>
</dbReference>
<dbReference type="GO" id="GO:0005525">
    <property type="term" value="F:GTP binding"/>
    <property type="evidence" value="ECO:0007669"/>
    <property type="project" value="UniProtKB-UniRule"/>
</dbReference>
<evidence type="ECO:0000256" key="7">
    <source>
        <dbReference type="ARBA" id="ARBA00023134"/>
    </source>
</evidence>
<dbReference type="GO" id="GO:0046872">
    <property type="term" value="F:metal ion binding"/>
    <property type="evidence" value="ECO:0007669"/>
    <property type="project" value="UniProtKB-KW"/>
</dbReference>
<evidence type="ECO:0000313" key="15">
    <source>
        <dbReference type="Proteomes" id="UP000596035"/>
    </source>
</evidence>
<keyword evidence="6" id="KW-0460">Magnesium</keyword>
<keyword evidence="3 10" id="KW-0132">Cell division</keyword>
<dbReference type="Pfam" id="PF01926">
    <property type="entry name" value="MMR_HSR1"/>
    <property type="match status" value="1"/>
</dbReference>
<comment type="similarity">
    <text evidence="2 10">Belongs to the TRAFAC class TrmE-Era-EngA-EngB-Septin-like GTPase superfamily. EngB GTPase family.</text>
</comment>
<evidence type="ECO:0000256" key="8">
    <source>
        <dbReference type="ARBA" id="ARBA00023210"/>
    </source>
</evidence>
<keyword evidence="5 10" id="KW-0547">Nucleotide-binding</keyword>
<evidence type="ECO:0000313" key="13">
    <source>
        <dbReference type="EMBL" id="QQR30063.1"/>
    </source>
</evidence>
<keyword evidence="7 10" id="KW-0342">GTP-binding</keyword>
<gene>
    <name evidence="10" type="primary">engB</name>
    <name evidence="12" type="ORF">ADH66_09030</name>
    <name evidence="13" type="ORF">I5Q82_19070</name>
</gene>
<reference evidence="14" key="2">
    <citation type="submission" date="2017-05" db="EMBL/GenBank/DDBJ databases">
        <title>Improved OligoMM genomes.</title>
        <authorList>
            <person name="Garzetti D."/>
        </authorList>
    </citation>
    <scope>NUCLEOTIDE SEQUENCE [LARGE SCALE GENOMIC DNA]</scope>
    <source>
        <strain evidence="14">KB18</strain>
    </source>
</reference>
<dbReference type="Proteomes" id="UP000596035">
    <property type="component" value="Chromosome"/>
</dbReference>
<accession>A0A1Z2XQR4</accession>
<keyword evidence="14" id="KW-1185">Reference proteome</keyword>
<dbReference type="Proteomes" id="UP000196710">
    <property type="component" value="Chromosome"/>
</dbReference>
<keyword evidence="9 10" id="KW-0131">Cell cycle</keyword>
<dbReference type="KEGG" id="amur:ADH66_09030"/>
<reference evidence="13 15" key="3">
    <citation type="submission" date="2020-11" db="EMBL/GenBank/DDBJ databases">
        <title>Closed and high quality bacterial genomes of the OMM12 community.</title>
        <authorList>
            <person name="Marbouty M."/>
            <person name="Lamy-Besnier Q."/>
            <person name="Debarbieux L."/>
            <person name="Koszul R."/>
        </authorList>
    </citation>
    <scope>NUCLEOTIDE SEQUENCE [LARGE SCALE GENOMIC DNA]</scope>
    <source>
        <strain evidence="13 15">KB18</strain>
    </source>
</reference>